<proteinExistence type="predicted"/>
<dbReference type="Proteomes" id="UP000246058">
    <property type="component" value="Chromosome"/>
</dbReference>
<dbReference type="RefSeq" id="WP_109950549.1">
    <property type="nucleotide sequence ID" value="NZ_CP029551.1"/>
</dbReference>
<evidence type="ECO:0000313" key="2">
    <source>
        <dbReference type="Proteomes" id="UP000246058"/>
    </source>
</evidence>
<name>A0A2U8VPM0_9HYPH</name>
<dbReference type="AlphaFoldDB" id="A0A2U8VPM0"/>
<accession>A0A2U8VPM0</accession>
<reference evidence="1 2" key="1">
    <citation type="submission" date="2018-05" db="EMBL/GenBank/DDBJ databases">
        <title>Complete Genome Sequence of Methylobacterium sp. 17Sr1-43.</title>
        <authorList>
            <person name="Srinivasan S."/>
        </authorList>
    </citation>
    <scope>NUCLEOTIDE SEQUENCE [LARGE SCALE GENOMIC DNA]</scope>
    <source>
        <strain evidence="1 2">17Sr1-43</strain>
    </source>
</reference>
<keyword evidence="2" id="KW-1185">Reference proteome</keyword>
<gene>
    <name evidence="1" type="ORF">DK427_06545</name>
</gene>
<evidence type="ECO:0000313" key="1">
    <source>
        <dbReference type="EMBL" id="AWN35428.1"/>
    </source>
</evidence>
<protein>
    <submittedName>
        <fullName evidence="1">Uncharacterized protein</fullName>
    </submittedName>
</protein>
<sequence length="60" mass="6886">MKRRPSTPPNAFDIALIIESVEAAIRAHRIGDHGEAERLMDHVDRQVRVMILKLEARNLQ</sequence>
<organism evidence="1 2">
    <name type="scientific">Methylobacterium radiodurans</name>
    <dbReference type="NCBI Taxonomy" id="2202828"/>
    <lineage>
        <taxon>Bacteria</taxon>
        <taxon>Pseudomonadati</taxon>
        <taxon>Pseudomonadota</taxon>
        <taxon>Alphaproteobacteria</taxon>
        <taxon>Hyphomicrobiales</taxon>
        <taxon>Methylobacteriaceae</taxon>
        <taxon>Methylobacterium</taxon>
    </lineage>
</organism>
<dbReference type="EMBL" id="CP029551">
    <property type="protein sequence ID" value="AWN35428.1"/>
    <property type="molecule type" value="Genomic_DNA"/>
</dbReference>
<dbReference type="KEGG" id="meti:DK427_06545"/>